<evidence type="ECO:0000313" key="3">
    <source>
        <dbReference type="Proteomes" id="UP000283374"/>
    </source>
</evidence>
<dbReference type="InterPro" id="IPR023346">
    <property type="entry name" value="Lysozyme-like_dom_sf"/>
</dbReference>
<protein>
    <submittedName>
        <fullName evidence="2">Lytic transglycosylase domain-containing protein</fullName>
    </submittedName>
</protein>
<dbReference type="Proteomes" id="UP000283374">
    <property type="component" value="Unassembled WGS sequence"/>
</dbReference>
<accession>A0A413RL24</accession>
<comment type="caution">
    <text evidence="2">The sequence shown here is derived from an EMBL/GenBank/DDBJ whole genome shotgun (WGS) entry which is preliminary data.</text>
</comment>
<dbReference type="PANTHER" id="PTHR37423:SF2">
    <property type="entry name" value="MEMBRANE-BOUND LYTIC MUREIN TRANSGLYCOSYLASE C"/>
    <property type="match status" value="1"/>
</dbReference>
<dbReference type="Gene3D" id="1.10.530.10">
    <property type="match status" value="1"/>
</dbReference>
<sequence length="192" mass="20281">LDSRALIRIGQVLKVPGAAKATTTTSSTPSTKVPNSFAGRTYSEAVVGAANTNKATLERVGVPSKAEMQRKVARTARAMGLDPALAQAIAFQESGFNHTSVSPANAIGTMQVIPSSGEWASDLVGRHLNLLDPDDNVTAGVAILRSLVRTSPDLPRAIAGYYQGAASVKKYGMFSDTRRYVANVQTLMTRFG</sequence>
<gene>
    <name evidence="2" type="ORF">D1825_10280</name>
</gene>
<dbReference type="OrthoDB" id="5244690at2"/>
<dbReference type="AlphaFoldDB" id="A0A413RL24"/>
<reference evidence="2 3" key="1">
    <citation type="submission" date="2018-08" db="EMBL/GenBank/DDBJ databases">
        <title>Cellulomonas rhizosphaerae sp. nov., a novel actinomycete isolated from soil.</title>
        <authorList>
            <person name="Tian Y."/>
        </authorList>
    </citation>
    <scope>NUCLEOTIDE SEQUENCE [LARGE SCALE GENOMIC DNA]</scope>
    <source>
        <strain evidence="2 3">NEAU-TCZ24</strain>
    </source>
</reference>
<evidence type="ECO:0000313" key="2">
    <source>
        <dbReference type="EMBL" id="RHA40284.1"/>
    </source>
</evidence>
<feature type="non-terminal residue" evidence="2">
    <location>
        <position position="1"/>
    </location>
</feature>
<keyword evidence="3" id="KW-1185">Reference proteome</keyword>
<dbReference type="Pfam" id="PF01464">
    <property type="entry name" value="SLT"/>
    <property type="match status" value="1"/>
</dbReference>
<feature type="domain" description="Transglycosylase SLT" evidence="1">
    <location>
        <begin position="76"/>
        <end position="172"/>
    </location>
</feature>
<evidence type="ECO:0000259" key="1">
    <source>
        <dbReference type="Pfam" id="PF01464"/>
    </source>
</evidence>
<dbReference type="CDD" id="cd00254">
    <property type="entry name" value="LT-like"/>
    <property type="match status" value="1"/>
</dbReference>
<proteinExistence type="predicted"/>
<dbReference type="RefSeq" id="WP_138067573.1">
    <property type="nucleotide sequence ID" value="NZ_QWKP01000196.1"/>
</dbReference>
<dbReference type="EMBL" id="QWKP01000196">
    <property type="protein sequence ID" value="RHA40284.1"/>
    <property type="molecule type" value="Genomic_DNA"/>
</dbReference>
<dbReference type="PANTHER" id="PTHR37423">
    <property type="entry name" value="SOLUBLE LYTIC MUREIN TRANSGLYCOSYLASE-RELATED"/>
    <property type="match status" value="1"/>
</dbReference>
<name>A0A413RL24_9CELL</name>
<organism evidence="2 3">
    <name type="scientific">Cellulomonas rhizosphaerae</name>
    <dbReference type="NCBI Taxonomy" id="2293719"/>
    <lineage>
        <taxon>Bacteria</taxon>
        <taxon>Bacillati</taxon>
        <taxon>Actinomycetota</taxon>
        <taxon>Actinomycetes</taxon>
        <taxon>Micrococcales</taxon>
        <taxon>Cellulomonadaceae</taxon>
        <taxon>Cellulomonas</taxon>
    </lineage>
</organism>
<dbReference type="InterPro" id="IPR008258">
    <property type="entry name" value="Transglycosylase_SLT_dom_1"/>
</dbReference>
<dbReference type="SUPFAM" id="SSF53955">
    <property type="entry name" value="Lysozyme-like"/>
    <property type="match status" value="1"/>
</dbReference>